<protein>
    <recommendedName>
        <fullName evidence="2">Retrotransposon protein, putative, Ty1-copia subclass</fullName>
    </recommendedName>
</protein>
<reference evidence="1" key="1">
    <citation type="journal article" date="2019" name="Sci. Rep.">
        <title>Draft genome of Tanacetum cinerariifolium, the natural source of mosquito coil.</title>
        <authorList>
            <person name="Yamashiro T."/>
            <person name="Shiraishi A."/>
            <person name="Satake H."/>
            <person name="Nakayama K."/>
        </authorList>
    </citation>
    <scope>NUCLEOTIDE SEQUENCE</scope>
</reference>
<name>A0A6L2KKB1_TANCI</name>
<evidence type="ECO:0000313" key="1">
    <source>
        <dbReference type="EMBL" id="GEU49339.1"/>
    </source>
</evidence>
<gene>
    <name evidence="1" type="ORF">Tci_021317</name>
</gene>
<proteinExistence type="predicted"/>
<sequence>MLQDLKSYLGKYFAMKYLGEAAYTLEIKIYRDRSKRLIRLNQSAYIDKILRTFRMDNSKRGNIPIQEILYLNKSQGASTLEEVRSMQKILYASNVGSIMYATYRDDIKSQIGYVFVSNEGVTDWKSYKKSTIAMYVIEAEYIAASEAAMEAVWIRKFISGLGIISTNIKPMKRQFYCTHYNQRMRSSKRR</sequence>
<accession>A0A6L2KKB1</accession>
<comment type="caution">
    <text evidence="1">The sequence shown here is derived from an EMBL/GenBank/DDBJ whole genome shotgun (WGS) entry which is preliminary data.</text>
</comment>
<dbReference type="AlphaFoldDB" id="A0A6L2KKB1"/>
<evidence type="ECO:0008006" key="2">
    <source>
        <dbReference type="Google" id="ProtNLM"/>
    </source>
</evidence>
<dbReference type="CDD" id="cd09272">
    <property type="entry name" value="RNase_HI_RT_Ty1"/>
    <property type="match status" value="1"/>
</dbReference>
<dbReference type="EMBL" id="BKCJ010002550">
    <property type="protein sequence ID" value="GEU49339.1"/>
    <property type="molecule type" value="Genomic_DNA"/>
</dbReference>
<organism evidence="1">
    <name type="scientific">Tanacetum cinerariifolium</name>
    <name type="common">Dalmatian daisy</name>
    <name type="synonym">Chrysanthemum cinerariifolium</name>
    <dbReference type="NCBI Taxonomy" id="118510"/>
    <lineage>
        <taxon>Eukaryota</taxon>
        <taxon>Viridiplantae</taxon>
        <taxon>Streptophyta</taxon>
        <taxon>Embryophyta</taxon>
        <taxon>Tracheophyta</taxon>
        <taxon>Spermatophyta</taxon>
        <taxon>Magnoliopsida</taxon>
        <taxon>eudicotyledons</taxon>
        <taxon>Gunneridae</taxon>
        <taxon>Pentapetalae</taxon>
        <taxon>asterids</taxon>
        <taxon>campanulids</taxon>
        <taxon>Asterales</taxon>
        <taxon>Asteraceae</taxon>
        <taxon>Asteroideae</taxon>
        <taxon>Anthemideae</taxon>
        <taxon>Anthemidinae</taxon>
        <taxon>Tanacetum</taxon>
    </lineage>
</organism>